<dbReference type="EMBL" id="PKMF04000014">
    <property type="protein sequence ID" value="KAK7859254.1"/>
    <property type="molecule type" value="Genomic_DNA"/>
</dbReference>
<protein>
    <submittedName>
        <fullName evidence="1">Uncharacterized protein</fullName>
    </submittedName>
</protein>
<sequence length="131" mass="14856">MSVSNEEPEIISLCDDLVEDLVHVEPEIVEDQNDNLILEKTQHNLSLLIQGSNLKWKYNKEATQDCNKHRSLTLLTPPLIVSRFSFKGLSLIAFFFLEVQNKQQGQGSFEHPAQPQLFCLNLSSDQACLSL</sequence>
<reference evidence="1" key="3">
    <citation type="submission" date="2023-07" db="EMBL/GenBank/DDBJ databases">
        <title>An improved reference 1 genome and first organelle genomes of Quercus suber.</title>
        <authorList>
            <consortium name="Genosuber Consortium"/>
            <person name="Usie A."/>
            <person name="Serra O."/>
            <person name="Barros P."/>
        </authorList>
    </citation>
    <scope>NUCLEOTIDE SEQUENCE</scope>
    <source>
        <strain evidence="1">HL8</strain>
        <tissue evidence="1">Leaves</tissue>
    </source>
</reference>
<name>A0AAW0M6Z0_QUESU</name>
<evidence type="ECO:0000313" key="1">
    <source>
        <dbReference type="EMBL" id="KAK7859254.1"/>
    </source>
</evidence>
<gene>
    <name evidence="1" type="ORF">CFP56_007824</name>
</gene>
<reference evidence="1" key="1">
    <citation type="submission" date="2017-12" db="EMBL/GenBank/DDBJ databases">
        <authorList>
            <person name="Barbosa P."/>
            <person name="Usie A."/>
            <person name="Ramos A.M."/>
        </authorList>
    </citation>
    <scope>NUCLEOTIDE SEQUENCE</scope>
    <source>
        <strain evidence="1">HL8</strain>
        <tissue evidence="1">Leaves</tissue>
    </source>
</reference>
<comment type="caution">
    <text evidence="1">The sequence shown here is derived from an EMBL/GenBank/DDBJ whole genome shotgun (WGS) entry which is preliminary data.</text>
</comment>
<proteinExistence type="predicted"/>
<dbReference type="AlphaFoldDB" id="A0AAW0M6Z0"/>
<accession>A0AAW0M6Z0</accession>
<organism evidence="1">
    <name type="scientific">Quercus suber</name>
    <name type="common">Cork oak</name>
    <dbReference type="NCBI Taxonomy" id="58331"/>
    <lineage>
        <taxon>Eukaryota</taxon>
        <taxon>Viridiplantae</taxon>
        <taxon>Streptophyta</taxon>
        <taxon>Embryophyta</taxon>
        <taxon>Tracheophyta</taxon>
        <taxon>Spermatophyta</taxon>
        <taxon>Magnoliopsida</taxon>
        <taxon>eudicotyledons</taxon>
        <taxon>Gunneridae</taxon>
        <taxon>Pentapetalae</taxon>
        <taxon>rosids</taxon>
        <taxon>fabids</taxon>
        <taxon>Fagales</taxon>
        <taxon>Fagaceae</taxon>
        <taxon>Quercus</taxon>
    </lineage>
</organism>
<reference evidence="1" key="2">
    <citation type="journal article" date="2018" name="Sci. Data">
        <title>The draft genome sequence of cork oak.</title>
        <authorList>
            <person name="Ramos A.M."/>
            <person name="Usie A."/>
            <person name="Barbosa P."/>
            <person name="Barros P.M."/>
            <person name="Capote T."/>
            <person name="Chaves I."/>
            <person name="Simoes F."/>
            <person name="Abreu I."/>
            <person name="Carrasquinho I."/>
            <person name="Faro C."/>
            <person name="Guimaraes J.B."/>
            <person name="Mendonca D."/>
            <person name="Nobrega F."/>
            <person name="Rodrigues L."/>
            <person name="Saibo N.J.M."/>
            <person name="Varela M.C."/>
            <person name="Egas C."/>
            <person name="Matos J."/>
            <person name="Miguel C.M."/>
            <person name="Oliveira M.M."/>
            <person name="Ricardo C.P."/>
            <person name="Goncalves S."/>
        </authorList>
    </citation>
    <scope>NUCLEOTIDE SEQUENCE [LARGE SCALE GENOMIC DNA]</scope>
    <source>
        <strain evidence="1">HL8</strain>
    </source>
</reference>